<dbReference type="Gene3D" id="3.40.50.300">
    <property type="entry name" value="P-loop containing nucleotide triphosphate hydrolases"/>
    <property type="match status" value="1"/>
</dbReference>
<evidence type="ECO:0008006" key="3">
    <source>
        <dbReference type="Google" id="ProtNLM"/>
    </source>
</evidence>
<proteinExistence type="predicted"/>
<name>A0A858BVD9_9FIRM</name>
<gene>
    <name evidence="1" type="ORF">Ami103574_07360</name>
</gene>
<evidence type="ECO:0000313" key="2">
    <source>
        <dbReference type="Proteomes" id="UP000466848"/>
    </source>
</evidence>
<dbReference type="KEGG" id="abut:Ami103574_07360"/>
<dbReference type="Proteomes" id="UP000466848">
    <property type="component" value="Chromosome"/>
</dbReference>
<sequence>MKRIFVREEGEDEYRVVKNRFKIGVTGMGQGVGTSLVATALAKELAREKKTYVAYVEINQEGKSPLLYDSLGIDKRFAGRRFLDFYEETAKGHSLAGLVNLDERINWALWIPEDGSRNKRRPLEVIELCRLINNIAGDHIVCDINPDPNQEQLLREMDCLIFVIDPLPSRLIGEYEKLCLMKKYQLKGQKVFWVVNKYNEGINKREFTDFVKIKPFLKIPLIPQEDLYLAEYNCRLAYSLPSVNERIGEPIRQLLQLCKKEL</sequence>
<evidence type="ECO:0000313" key="1">
    <source>
        <dbReference type="EMBL" id="QIB69149.1"/>
    </source>
</evidence>
<reference evidence="1 2" key="1">
    <citation type="submission" date="2020-02" db="EMBL/GenBank/DDBJ databases">
        <authorList>
            <person name="Kim Y.B."/>
            <person name="Roh S.W."/>
        </authorList>
    </citation>
    <scope>NUCLEOTIDE SEQUENCE [LARGE SCALE GENOMIC DNA]</scope>
    <source>
        <strain evidence="1 2">DSM 103574</strain>
    </source>
</reference>
<dbReference type="AlphaFoldDB" id="A0A858BVD9"/>
<accession>A0A858BVD9</accession>
<dbReference type="EMBL" id="CP048649">
    <property type="protein sequence ID" value="QIB69149.1"/>
    <property type="molecule type" value="Genomic_DNA"/>
</dbReference>
<organism evidence="1 2">
    <name type="scientific">Aminipila butyrica</name>
    <dbReference type="NCBI Taxonomy" id="433296"/>
    <lineage>
        <taxon>Bacteria</taxon>
        <taxon>Bacillati</taxon>
        <taxon>Bacillota</taxon>
        <taxon>Clostridia</taxon>
        <taxon>Peptostreptococcales</taxon>
        <taxon>Anaerovoracaceae</taxon>
        <taxon>Aminipila</taxon>
    </lineage>
</organism>
<dbReference type="RefSeq" id="WP_163066146.1">
    <property type="nucleotide sequence ID" value="NZ_CP048649.1"/>
</dbReference>
<dbReference type="SUPFAM" id="SSF52540">
    <property type="entry name" value="P-loop containing nucleoside triphosphate hydrolases"/>
    <property type="match status" value="1"/>
</dbReference>
<dbReference type="CDD" id="cd01983">
    <property type="entry name" value="SIMIBI"/>
    <property type="match status" value="1"/>
</dbReference>
<dbReference type="InterPro" id="IPR027417">
    <property type="entry name" value="P-loop_NTPase"/>
</dbReference>
<keyword evidence="2" id="KW-1185">Reference proteome</keyword>
<protein>
    <recommendedName>
        <fullName evidence="3">CobQ/CobB/MinD/ParA nucleotide binding domain-containing protein</fullName>
    </recommendedName>
</protein>